<evidence type="ECO:0000256" key="7">
    <source>
        <dbReference type="ARBA" id="ARBA00023196"/>
    </source>
</evidence>
<evidence type="ECO:0000256" key="1">
    <source>
        <dbReference type="ARBA" id="ARBA00004170"/>
    </source>
</evidence>
<dbReference type="GO" id="GO:0046933">
    <property type="term" value="F:proton-transporting ATP synthase activity, rotational mechanism"/>
    <property type="evidence" value="ECO:0007669"/>
    <property type="project" value="InterPro"/>
</dbReference>
<keyword evidence="6" id="KW-0472">Membrane</keyword>
<evidence type="ECO:0000313" key="9">
    <source>
        <dbReference type="EMBL" id="QDY86789.1"/>
    </source>
</evidence>
<dbReference type="NCBIfam" id="NF045933">
    <property type="entry name" value="MSC_0622_gamma"/>
    <property type="match status" value="1"/>
</dbReference>
<keyword evidence="7" id="KW-0139">CF(1)</keyword>
<accession>A0A5B8JX41</accession>
<sequence>MNIKKIETKLNNINQIYKIVESNKNVTLINILKLSKLINNYFERSRYSKELINKIQKKYNVTHELLKSSSLVNFSKKKNHFSTIWVYISEIEKFDTDSYKKHENSLLKNFNIGSDVIIAVGKRAVDFAKLNNYKIIFEREINEVEILSNILPQYIENYLEMNGFHNLKFIINSSKILDSYITVLPIDQNNFSFEQNKGIKHNLNHLSKVKIYPNTTSFIDNEIHNYLTYVTLSLLTESSLIYEKYNLVIQNKTLNDLEEKRRKTKIKLLNEKREIEVEQLSLLSNKKDMLHTSKE</sequence>
<keyword evidence="10" id="KW-1185">Reference proteome</keyword>
<dbReference type="OrthoDB" id="400602at2"/>
<dbReference type="AlphaFoldDB" id="A0A5B8JX41"/>
<comment type="similarity">
    <text evidence="2">Belongs to the ATPase gamma chain family.</text>
</comment>
<dbReference type="InterPro" id="IPR035968">
    <property type="entry name" value="ATP_synth_F1_ATPase_gsu"/>
</dbReference>
<keyword evidence="5" id="KW-0406">Ion transport</keyword>
<dbReference type="GO" id="GO:0045259">
    <property type="term" value="C:proton-transporting ATP synthase complex"/>
    <property type="evidence" value="ECO:0007669"/>
    <property type="project" value="UniProtKB-KW"/>
</dbReference>
<evidence type="ECO:0000256" key="2">
    <source>
        <dbReference type="ARBA" id="ARBA00007681"/>
    </source>
</evidence>
<comment type="subcellular location">
    <subcellularLocation>
        <location evidence="1">Membrane</location>
        <topology evidence="1">Peripheral membrane protein</topology>
    </subcellularLocation>
</comment>
<evidence type="ECO:0000256" key="5">
    <source>
        <dbReference type="ARBA" id="ARBA00023065"/>
    </source>
</evidence>
<evidence type="ECO:0008006" key="11">
    <source>
        <dbReference type="Google" id="ProtNLM"/>
    </source>
</evidence>
<evidence type="ECO:0000256" key="8">
    <source>
        <dbReference type="ARBA" id="ARBA00023310"/>
    </source>
</evidence>
<keyword evidence="8" id="KW-0066">ATP synthesis</keyword>
<organism evidence="9 10">
    <name type="scientific">Mycoplasma anserisalpingitidis</name>
    <dbReference type="NCBI Taxonomy" id="519450"/>
    <lineage>
        <taxon>Bacteria</taxon>
        <taxon>Bacillati</taxon>
        <taxon>Mycoplasmatota</taxon>
        <taxon>Mollicutes</taxon>
        <taxon>Mycoplasmataceae</taxon>
        <taxon>Mycoplasma</taxon>
    </lineage>
</organism>
<name>A0A5B8JX41_9MOLU</name>
<keyword evidence="4" id="KW-0375">Hydrogen ion transport</keyword>
<dbReference type="SUPFAM" id="SSF52943">
    <property type="entry name" value="ATP synthase (F1-ATPase), gamma subunit"/>
    <property type="match status" value="1"/>
</dbReference>
<evidence type="ECO:0000313" key="10">
    <source>
        <dbReference type="Proteomes" id="UP000318927"/>
    </source>
</evidence>
<protein>
    <recommendedName>
        <fullName evidence="11">F0F1 ATP synthase subunit gamma</fullName>
    </recommendedName>
</protein>
<dbReference type="Proteomes" id="UP000318927">
    <property type="component" value="Chromosome"/>
</dbReference>
<keyword evidence="3" id="KW-0813">Transport</keyword>
<evidence type="ECO:0000256" key="6">
    <source>
        <dbReference type="ARBA" id="ARBA00023136"/>
    </source>
</evidence>
<dbReference type="RefSeq" id="WP_146368397.1">
    <property type="nucleotide sequence ID" value="NZ_CP042295.1"/>
</dbReference>
<proteinExistence type="inferred from homology"/>
<evidence type="ECO:0000256" key="3">
    <source>
        <dbReference type="ARBA" id="ARBA00022448"/>
    </source>
</evidence>
<reference evidence="9 10" key="1">
    <citation type="journal article" date="2019" name="Microbiol. Resour. Announc.">
        <title>Complete Genome Sequences of Three Mycoplasma anserisalpingitis (Mycoplasma sp. 1220) Strains.</title>
        <authorList>
            <person name="Grozner D."/>
            <person name="Forro B."/>
            <person name="Kovacs A.B."/>
            <person name="Marton S."/>
            <person name="Banyai K."/>
            <person name="Kreizinger Z."/>
            <person name="Sulyok K.M."/>
            <person name="Gyuranecz M."/>
        </authorList>
    </citation>
    <scope>NUCLEOTIDE SEQUENCE [LARGE SCALE GENOMIC DNA]</scope>
    <source>
        <strain evidence="9 10">ATCC:BAA-2147</strain>
    </source>
</reference>
<gene>
    <name evidence="9" type="ORF">FRW55_01260</name>
</gene>
<dbReference type="EMBL" id="CP042295">
    <property type="protein sequence ID" value="QDY86789.1"/>
    <property type="molecule type" value="Genomic_DNA"/>
</dbReference>
<evidence type="ECO:0000256" key="4">
    <source>
        <dbReference type="ARBA" id="ARBA00022781"/>
    </source>
</evidence>
<dbReference type="KEGG" id="mans:FRW55_01260"/>